<gene>
    <name evidence="2" type="ORF">LQ327_26275</name>
</gene>
<dbReference type="Gene3D" id="3.90.550.10">
    <property type="entry name" value="Spore Coat Polysaccharide Biosynthesis Protein SpsA, Chain A"/>
    <property type="match status" value="1"/>
</dbReference>
<dbReference type="Proteomes" id="UP001199469">
    <property type="component" value="Unassembled WGS sequence"/>
</dbReference>
<accession>A0ABS8PG31</accession>
<sequence>MTTATPDTPGHIQHTGSSQPRSTSLTDRDRVLTDSRKACLAPQHQPSAADVDPEPPPVLDVVVPVFNEERGLGPCVQRLHAHLCEAFPYRFRITIADNA</sequence>
<dbReference type="InterPro" id="IPR029044">
    <property type="entry name" value="Nucleotide-diphossugar_trans"/>
</dbReference>
<comment type="caution">
    <text evidence="2">The sequence shown here is derived from an EMBL/GenBank/DDBJ whole genome shotgun (WGS) entry which is preliminary data.</text>
</comment>
<evidence type="ECO:0000313" key="3">
    <source>
        <dbReference type="Proteomes" id="UP001199469"/>
    </source>
</evidence>
<evidence type="ECO:0000256" key="1">
    <source>
        <dbReference type="SAM" id="MobiDB-lite"/>
    </source>
</evidence>
<feature type="non-terminal residue" evidence="2">
    <location>
        <position position="99"/>
    </location>
</feature>
<feature type="region of interest" description="Disordered" evidence="1">
    <location>
        <begin position="1"/>
        <end position="28"/>
    </location>
</feature>
<reference evidence="2 3" key="1">
    <citation type="submission" date="2021-11" db="EMBL/GenBank/DDBJ databases">
        <title>Draft genome sequence of Actinomycetospora sp. SF1 isolated from the rhizosphere soil.</title>
        <authorList>
            <person name="Duangmal K."/>
            <person name="Chantavorakit T."/>
        </authorList>
    </citation>
    <scope>NUCLEOTIDE SEQUENCE [LARGE SCALE GENOMIC DNA]</scope>
    <source>
        <strain evidence="2 3">TBRC 5722</strain>
    </source>
</reference>
<feature type="compositionally biased region" description="Polar residues" evidence="1">
    <location>
        <begin position="14"/>
        <end position="25"/>
    </location>
</feature>
<organism evidence="2 3">
    <name type="scientific">Actinomycetospora endophytica</name>
    <dbReference type="NCBI Taxonomy" id="2291215"/>
    <lineage>
        <taxon>Bacteria</taxon>
        <taxon>Bacillati</taxon>
        <taxon>Actinomycetota</taxon>
        <taxon>Actinomycetes</taxon>
        <taxon>Pseudonocardiales</taxon>
        <taxon>Pseudonocardiaceae</taxon>
        <taxon>Actinomycetospora</taxon>
    </lineage>
</organism>
<proteinExistence type="predicted"/>
<name>A0ABS8PG31_9PSEU</name>
<protein>
    <recommendedName>
        <fullName evidence="4">Glycosyl transferase family 2</fullName>
    </recommendedName>
</protein>
<dbReference type="EMBL" id="JAJNDB010000007">
    <property type="protein sequence ID" value="MCD2196882.1"/>
    <property type="molecule type" value="Genomic_DNA"/>
</dbReference>
<dbReference type="SUPFAM" id="SSF53448">
    <property type="entry name" value="Nucleotide-diphospho-sugar transferases"/>
    <property type="match status" value="1"/>
</dbReference>
<evidence type="ECO:0008006" key="4">
    <source>
        <dbReference type="Google" id="ProtNLM"/>
    </source>
</evidence>
<evidence type="ECO:0000313" key="2">
    <source>
        <dbReference type="EMBL" id="MCD2196882.1"/>
    </source>
</evidence>
<keyword evidence="3" id="KW-1185">Reference proteome</keyword>